<reference evidence="2 3" key="1">
    <citation type="submission" date="2023-09" db="EMBL/GenBank/DDBJ databases">
        <authorList>
            <person name="Rey-Velasco X."/>
        </authorList>
    </citation>
    <scope>NUCLEOTIDE SEQUENCE [LARGE SCALE GENOMIC DNA]</scope>
    <source>
        <strain evidence="2 3">P007</strain>
    </source>
</reference>
<name>A0ABU3BJA4_9FLAO</name>
<dbReference type="EMBL" id="JAVRHU010000003">
    <property type="protein sequence ID" value="MDT0622238.1"/>
    <property type="molecule type" value="Genomic_DNA"/>
</dbReference>
<dbReference type="InterPro" id="IPR008979">
    <property type="entry name" value="Galactose-bd-like_sf"/>
</dbReference>
<dbReference type="Gene3D" id="2.60.40.10">
    <property type="entry name" value="Immunoglobulins"/>
    <property type="match status" value="1"/>
</dbReference>
<accession>A0ABU3BJA4</accession>
<dbReference type="InterPro" id="IPR013783">
    <property type="entry name" value="Ig-like_fold"/>
</dbReference>
<dbReference type="PROSITE" id="PS51257">
    <property type="entry name" value="PROKAR_LIPOPROTEIN"/>
    <property type="match status" value="1"/>
</dbReference>
<protein>
    <submittedName>
        <fullName evidence="2">Carbohydrate binding domain-containing protein</fullName>
    </submittedName>
</protein>
<dbReference type="SMART" id="SM00089">
    <property type="entry name" value="PKD"/>
    <property type="match status" value="2"/>
</dbReference>
<evidence type="ECO:0000313" key="3">
    <source>
        <dbReference type="Proteomes" id="UP001250662"/>
    </source>
</evidence>
<dbReference type="InterPro" id="IPR035986">
    <property type="entry name" value="PKD_dom_sf"/>
</dbReference>
<dbReference type="SUPFAM" id="SSF49299">
    <property type="entry name" value="PKD domain"/>
    <property type="match status" value="1"/>
</dbReference>
<evidence type="ECO:0000259" key="1">
    <source>
        <dbReference type="SMART" id="SM00089"/>
    </source>
</evidence>
<dbReference type="RefSeq" id="WP_311388100.1">
    <property type="nucleotide sequence ID" value="NZ_JAVRHU010000003.1"/>
</dbReference>
<feature type="domain" description="PKD/Chitinase" evidence="1">
    <location>
        <begin position="35"/>
        <end position="119"/>
    </location>
</feature>
<feature type="domain" description="PKD/Chitinase" evidence="1">
    <location>
        <begin position="125"/>
        <end position="201"/>
    </location>
</feature>
<proteinExistence type="predicted"/>
<sequence>MKIFKHFLVLFITTGLLVSCGGDDDDNPMDNLEAPSNVTANIDIAQDDTGTVTVTPTADGATSFEVLFGDEDNETPTNLSPGQSATNVYGEGTFTITLTAIGADGQETQITNNITVAFTAPSNLMLDVVVSESNPFEVTVTPTADDATMFAVLFGDEANGEEATTIMAGASAVNEYEAVGEYTITVTAMGASATTIEVMETVLIEEAAFDGGLIVNGDFEAGAEPWNAGVEAFDAPPAPVVTEDGNTFYSVTVDNPDPNQPFLVNLSQQGLTLVDGTNYILTFDAWSDRDRPIIAGIGESSGGFASVAVDVNLTSAMQTFTLNLTAVGFGGDDIRVIFDSNGAAGLVNIDNVTLFEGGDGSDTPGGGDATELIVNGDFEAGAEPWNAGVEEFDAPPAPVVTENGNTFYSVTIDNPDPNQPFLVNLSQQGLSVAAGANYILTFDAWSDRNRTIIAGIGESGANGAFASVVNDVNLTAAMQTFTLNLTADGFGGDDIRVLFDSNGEAGLVNIDNVSLIAGGDGSDTPGGDGGGDGGTGSVMLINGDFEDGAEPWNAGVEEFDAPPAPVVTENGNTFYSVTIDNPDASQPFLVNLSQQGLSVTADANYILTFDAWSDRNRTIIAGIGESGANGAFANVVVDVSLTDQIQTFTLNLTAAGFGGDDIRVLFDNNGMAGLVNIDNVSIVEGGDGSDTP</sequence>
<gene>
    <name evidence="2" type="ORF">RM520_11420</name>
</gene>
<dbReference type="SUPFAM" id="SSF49785">
    <property type="entry name" value="Galactose-binding domain-like"/>
    <property type="match status" value="3"/>
</dbReference>
<evidence type="ECO:0000313" key="2">
    <source>
        <dbReference type="EMBL" id="MDT0622238.1"/>
    </source>
</evidence>
<dbReference type="Proteomes" id="UP001250662">
    <property type="component" value="Unassembled WGS sequence"/>
</dbReference>
<dbReference type="Gene3D" id="2.60.120.260">
    <property type="entry name" value="Galactose-binding domain-like"/>
    <property type="match status" value="3"/>
</dbReference>
<dbReference type="InterPro" id="IPR022409">
    <property type="entry name" value="PKD/Chitinase_dom"/>
</dbReference>
<keyword evidence="3" id="KW-1185">Reference proteome</keyword>
<organism evidence="2 3">
    <name type="scientific">Croceitalea vernalis</name>
    <dbReference type="NCBI Taxonomy" id="3075599"/>
    <lineage>
        <taxon>Bacteria</taxon>
        <taxon>Pseudomonadati</taxon>
        <taxon>Bacteroidota</taxon>
        <taxon>Flavobacteriia</taxon>
        <taxon>Flavobacteriales</taxon>
        <taxon>Flavobacteriaceae</taxon>
        <taxon>Croceitalea</taxon>
    </lineage>
</organism>
<comment type="caution">
    <text evidence="2">The sequence shown here is derived from an EMBL/GenBank/DDBJ whole genome shotgun (WGS) entry which is preliminary data.</text>
</comment>